<sequence>MSEGIAALHLEGSHLFVGYEEPIPQLPGCPVGKIKCWNLDNPAAPPLEFMVNDQPLSVSQVSPEMPFAHYRNVWALTVAKNPATGELIVLSGSGDGRIRYWTFDAAMGGFKCGGLMEGHSRGITRLKTVQLGGTMAYPVPTDRTKGVFVFRNLHGLVVVGPTAEDQHSREDTTNTPDVVATLRAAASQIVPALAACPVVGTYAGLRPATEHRDYHIAADGAHQWVVVGGIRSTGVTASLGIAEYVGQLIGAWFRPRLAGRHVIAPYVVPTFQELAMQFDGTSNSVTIEGLVHQVTHPLTRWGLQKLLKQQQDTSRL</sequence>
<dbReference type="PANTHER" id="PTHR42720:SF1">
    <property type="entry name" value="GLYCEROL 3-PHOSPHATE OXIDASE"/>
    <property type="match status" value="1"/>
</dbReference>
<dbReference type="PANTHER" id="PTHR42720">
    <property type="entry name" value="GLYCEROL-3-PHOSPHATE DEHYDROGENASE"/>
    <property type="match status" value="1"/>
</dbReference>
<organism evidence="2 3">
    <name type="scientific">Aphanomyces astaci</name>
    <name type="common">Crayfish plague agent</name>
    <dbReference type="NCBI Taxonomy" id="112090"/>
    <lineage>
        <taxon>Eukaryota</taxon>
        <taxon>Sar</taxon>
        <taxon>Stramenopiles</taxon>
        <taxon>Oomycota</taxon>
        <taxon>Saprolegniomycetes</taxon>
        <taxon>Saprolegniales</taxon>
        <taxon>Verrucalvaceae</taxon>
        <taxon>Aphanomyces</taxon>
    </lineage>
</organism>
<dbReference type="Gene3D" id="3.30.9.10">
    <property type="entry name" value="D-Amino Acid Oxidase, subunit A, domain 2"/>
    <property type="match status" value="1"/>
</dbReference>
<evidence type="ECO:0000313" key="3">
    <source>
        <dbReference type="Proteomes" id="UP000265716"/>
    </source>
</evidence>
<dbReference type="VEuPathDB" id="FungiDB:H257_14189"/>
<protein>
    <recommendedName>
        <fullName evidence="1">FAD dependent oxidoreductase domain-containing protein</fullName>
    </recommendedName>
</protein>
<dbReference type="SUPFAM" id="SSF54373">
    <property type="entry name" value="FAD-linked reductases, C-terminal domain"/>
    <property type="match status" value="1"/>
</dbReference>
<feature type="domain" description="FAD dependent oxidoreductase" evidence="1">
    <location>
        <begin position="135"/>
        <end position="247"/>
    </location>
</feature>
<dbReference type="Gene3D" id="3.50.50.60">
    <property type="entry name" value="FAD/NAD(P)-binding domain"/>
    <property type="match status" value="1"/>
</dbReference>
<reference evidence="2 3" key="1">
    <citation type="submission" date="2018-08" db="EMBL/GenBank/DDBJ databases">
        <title>Aphanomyces genome sequencing and annotation.</title>
        <authorList>
            <person name="Minardi D."/>
            <person name="Oidtmann B."/>
            <person name="Van Der Giezen M."/>
            <person name="Studholme D.J."/>
        </authorList>
    </citation>
    <scope>NUCLEOTIDE SEQUENCE [LARGE SCALE GENOMIC DNA]</scope>
    <source>
        <strain evidence="2 3">SA</strain>
    </source>
</reference>
<dbReference type="AlphaFoldDB" id="A0A397CV13"/>
<dbReference type="EMBL" id="QUTC01006793">
    <property type="protein sequence ID" value="RHY50383.1"/>
    <property type="molecule type" value="Genomic_DNA"/>
</dbReference>
<comment type="caution">
    <text evidence="2">The sequence shown here is derived from an EMBL/GenBank/DDBJ whole genome shotgun (WGS) entry which is preliminary data.</text>
</comment>
<dbReference type="Proteomes" id="UP000265716">
    <property type="component" value="Unassembled WGS sequence"/>
</dbReference>
<proteinExistence type="predicted"/>
<accession>A0A397CV13</accession>
<dbReference type="SUPFAM" id="SSF50960">
    <property type="entry name" value="TolB, C-terminal domain"/>
    <property type="match status" value="1"/>
</dbReference>
<name>A0A397CV13_APHAT</name>
<evidence type="ECO:0000313" key="2">
    <source>
        <dbReference type="EMBL" id="RHY50383.1"/>
    </source>
</evidence>
<gene>
    <name evidence="2" type="ORF">DYB38_009408</name>
</gene>
<dbReference type="InterPro" id="IPR006076">
    <property type="entry name" value="FAD-dep_OxRdtase"/>
</dbReference>
<evidence type="ECO:0000259" key="1">
    <source>
        <dbReference type="Pfam" id="PF01266"/>
    </source>
</evidence>
<dbReference type="InterPro" id="IPR052745">
    <property type="entry name" value="G3P_Oxidase/Oxidoreductase"/>
</dbReference>
<dbReference type="Pfam" id="PF01266">
    <property type="entry name" value="DAO"/>
    <property type="match status" value="1"/>
</dbReference>
<dbReference type="VEuPathDB" id="FungiDB:H257_11809"/>
<dbReference type="InterPro" id="IPR036188">
    <property type="entry name" value="FAD/NAD-bd_sf"/>
</dbReference>